<organism evidence="1">
    <name type="scientific">Rhizophora mucronata</name>
    <name type="common">Asiatic mangrove</name>
    <dbReference type="NCBI Taxonomy" id="61149"/>
    <lineage>
        <taxon>Eukaryota</taxon>
        <taxon>Viridiplantae</taxon>
        <taxon>Streptophyta</taxon>
        <taxon>Embryophyta</taxon>
        <taxon>Tracheophyta</taxon>
        <taxon>Spermatophyta</taxon>
        <taxon>Magnoliopsida</taxon>
        <taxon>eudicotyledons</taxon>
        <taxon>Gunneridae</taxon>
        <taxon>Pentapetalae</taxon>
        <taxon>rosids</taxon>
        <taxon>fabids</taxon>
        <taxon>Malpighiales</taxon>
        <taxon>Rhizophoraceae</taxon>
        <taxon>Rhizophora</taxon>
    </lineage>
</organism>
<dbReference type="AlphaFoldDB" id="A0A2P2IKP3"/>
<protein>
    <submittedName>
        <fullName evidence="1">Uncharacterized protein</fullName>
    </submittedName>
</protein>
<accession>A0A2P2IKP3</accession>
<sequence length="40" mass="4511">MYTVLSYGVCAMSVNSSRTELYHIPLRVTLPVISKSMSEF</sequence>
<evidence type="ECO:0000313" key="1">
    <source>
        <dbReference type="EMBL" id="MBW81763.1"/>
    </source>
</evidence>
<reference evidence="1" key="1">
    <citation type="submission" date="2018-02" db="EMBL/GenBank/DDBJ databases">
        <title>Rhizophora mucronata_Transcriptome.</title>
        <authorList>
            <person name="Meera S.P."/>
            <person name="Sreeshan A."/>
            <person name="Augustine A."/>
        </authorList>
    </citation>
    <scope>NUCLEOTIDE SEQUENCE</scope>
    <source>
        <tissue evidence="1">Leaf</tissue>
    </source>
</reference>
<name>A0A2P2IKP3_RHIMU</name>
<dbReference type="EMBL" id="GGEC01001280">
    <property type="protein sequence ID" value="MBW81763.1"/>
    <property type="molecule type" value="Transcribed_RNA"/>
</dbReference>
<proteinExistence type="predicted"/>